<evidence type="ECO:0000256" key="9">
    <source>
        <dbReference type="ARBA" id="ARBA00023040"/>
    </source>
</evidence>
<dbReference type="GO" id="GO:0004932">
    <property type="term" value="F:mating-type factor pheromone receptor activity"/>
    <property type="evidence" value="ECO:0007669"/>
    <property type="project" value="InterPro"/>
</dbReference>
<evidence type="ECO:0000259" key="17">
    <source>
        <dbReference type="SMART" id="SM00888"/>
    </source>
</evidence>
<dbReference type="SMART" id="SM01182">
    <property type="entry name" value="EF-1_beta_acid"/>
    <property type="match status" value="1"/>
</dbReference>
<evidence type="ECO:0000256" key="15">
    <source>
        <dbReference type="SAM" id="MobiDB-lite"/>
    </source>
</evidence>
<keyword evidence="6 13" id="KW-0251">Elongation factor</keyword>
<keyword evidence="9" id="KW-0297">G-protein coupled receptor</keyword>
<dbReference type="PROSITE" id="PS00824">
    <property type="entry name" value="EF1BD_1"/>
    <property type="match status" value="1"/>
</dbReference>
<dbReference type="InterPro" id="IPR001499">
    <property type="entry name" value="GPCR_STE3"/>
</dbReference>
<keyword evidence="14" id="KW-0175">Coiled coil</keyword>
<keyword evidence="11" id="KW-0675">Receptor</keyword>
<name>A0A2N5T0P4_9BASI</name>
<keyword evidence="4" id="KW-0589">Pheromone response</keyword>
<evidence type="ECO:0000256" key="3">
    <source>
        <dbReference type="ARBA" id="ARBA00011085"/>
    </source>
</evidence>
<dbReference type="PANTHER" id="PTHR28097:SF1">
    <property type="entry name" value="PHEROMONE A FACTOR RECEPTOR"/>
    <property type="match status" value="1"/>
</dbReference>
<evidence type="ECO:0000256" key="6">
    <source>
        <dbReference type="ARBA" id="ARBA00022768"/>
    </source>
</evidence>
<evidence type="ECO:0008006" key="21">
    <source>
        <dbReference type="Google" id="ProtNLM"/>
    </source>
</evidence>
<dbReference type="EMBL" id="PGCI01000721">
    <property type="protein sequence ID" value="PLW19046.1"/>
    <property type="molecule type" value="Genomic_DNA"/>
</dbReference>
<dbReference type="SUPFAM" id="SSF54984">
    <property type="entry name" value="eEF-1beta-like"/>
    <property type="match status" value="1"/>
</dbReference>
<feature type="coiled-coil region" evidence="14">
    <location>
        <begin position="603"/>
        <end position="630"/>
    </location>
</feature>
<accession>A0A2N5T0P4</accession>
<comment type="caution">
    <text evidence="19">The sequence shown here is derived from an EMBL/GenBank/DDBJ whole genome shotgun (WGS) entry which is preliminary data.</text>
</comment>
<dbReference type="AlphaFoldDB" id="A0A2N5T0P4"/>
<keyword evidence="8 16" id="KW-1133">Transmembrane helix</keyword>
<feature type="compositionally biased region" description="Low complexity" evidence="15">
    <location>
        <begin position="493"/>
        <end position="504"/>
    </location>
</feature>
<feature type="transmembrane region" description="Helical" evidence="16">
    <location>
        <begin position="164"/>
        <end position="187"/>
    </location>
</feature>
<dbReference type="GO" id="GO:0003746">
    <property type="term" value="F:translation elongation factor activity"/>
    <property type="evidence" value="ECO:0007669"/>
    <property type="project" value="UniProtKB-KW"/>
</dbReference>
<organism evidence="19 20">
    <name type="scientific">Puccinia coronata f. sp. avenae</name>
    <dbReference type="NCBI Taxonomy" id="200324"/>
    <lineage>
        <taxon>Eukaryota</taxon>
        <taxon>Fungi</taxon>
        <taxon>Dikarya</taxon>
        <taxon>Basidiomycota</taxon>
        <taxon>Pucciniomycotina</taxon>
        <taxon>Pucciniomycetes</taxon>
        <taxon>Pucciniales</taxon>
        <taxon>Pucciniaceae</taxon>
        <taxon>Puccinia</taxon>
    </lineage>
</organism>
<keyword evidence="12" id="KW-0807">Transducer</keyword>
<evidence type="ECO:0000313" key="20">
    <source>
        <dbReference type="Proteomes" id="UP000235392"/>
    </source>
</evidence>
<dbReference type="InterPro" id="IPR001326">
    <property type="entry name" value="Transl_elong_EF1B_B/D_CS"/>
</dbReference>
<evidence type="ECO:0000313" key="19">
    <source>
        <dbReference type="EMBL" id="PLW19046.1"/>
    </source>
</evidence>
<evidence type="ECO:0000256" key="16">
    <source>
        <dbReference type="SAM" id="Phobius"/>
    </source>
</evidence>
<dbReference type="InterPro" id="IPR036282">
    <property type="entry name" value="Glutathione-S-Trfase_C_sf"/>
</dbReference>
<dbReference type="PROSITE" id="PS00825">
    <property type="entry name" value="EF1BD_2"/>
    <property type="match status" value="1"/>
</dbReference>
<dbReference type="SMART" id="SM00888">
    <property type="entry name" value="EF1_GNE"/>
    <property type="match status" value="1"/>
</dbReference>
<dbReference type="SUPFAM" id="SSF47616">
    <property type="entry name" value="GST C-terminal domain-like"/>
    <property type="match status" value="1"/>
</dbReference>
<evidence type="ECO:0000256" key="2">
    <source>
        <dbReference type="ARBA" id="ARBA00007411"/>
    </source>
</evidence>
<dbReference type="InterPro" id="IPR014717">
    <property type="entry name" value="Transl_elong_EF1B/ribsomal_bS6"/>
</dbReference>
<evidence type="ECO:0000256" key="10">
    <source>
        <dbReference type="ARBA" id="ARBA00023136"/>
    </source>
</evidence>
<gene>
    <name evidence="19" type="ORF">PCASD_13408</name>
</gene>
<evidence type="ECO:0000256" key="7">
    <source>
        <dbReference type="ARBA" id="ARBA00022917"/>
    </source>
</evidence>
<evidence type="ECO:0000259" key="18">
    <source>
        <dbReference type="SMART" id="SM01182"/>
    </source>
</evidence>
<dbReference type="InterPro" id="IPR036219">
    <property type="entry name" value="eEF-1beta-like_sf"/>
</dbReference>
<keyword evidence="7 13" id="KW-0648">Protein biosynthesis</keyword>
<keyword evidence="10 16" id="KW-0472">Membrane</keyword>
<dbReference type="Pfam" id="PF00736">
    <property type="entry name" value="EF1_GNE"/>
    <property type="match status" value="1"/>
</dbReference>
<evidence type="ECO:0000256" key="1">
    <source>
        <dbReference type="ARBA" id="ARBA00004141"/>
    </source>
</evidence>
<dbReference type="FunFam" id="3.30.70.60:FF:000001">
    <property type="entry name" value="Elongation factor 1-beta 1 like"/>
    <property type="match status" value="1"/>
</dbReference>
<evidence type="ECO:0000256" key="14">
    <source>
        <dbReference type="SAM" id="Coils"/>
    </source>
</evidence>
<evidence type="ECO:0000256" key="8">
    <source>
        <dbReference type="ARBA" id="ARBA00022989"/>
    </source>
</evidence>
<feature type="region of interest" description="Disordered" evidence="15">
    <location>
        <begin position="486"/>
        <end position="508"/>
    </location>
</feature>
<dbReference type="GO" id="GO:0005886">
    <property type="term" value="C:plasma membrane"/>
    <property type="evidence" value="ECO:0007669"/>
    <property type="project" value="TreeGrafter"/>
</dbReference>
<dbReference type="InterPro" id="IPR018940">
    <property type="entry name" value="EF-1_beta_acid_region_euk"/>
</dbReference>
<evidence type="ECO:0000256" key="4">
    <source>
        <dbReference type="ARBA" id="ARBA00022507"/>
    </source>
</evidence>
<comment type="subcellular location">
    <subcellularLocation>
        <location evidence="1">Membrane</location>
        <topology evidence="1">Multi-pass membrane protein</topology>
    </subcellularLocation>
</comment>
<feature type="transmembrane region" description="Helical" evidence="16">
    <location>
        <begin position="267"/>
        <end position="286"/>
    </location>
</feature>
<dbReference type="GO" id="GO:0000750">
    <property type="term" value="P:pheromone-dependent signal transduction involved in conjugation with cellular fusion"/>
    <property type="evidence" value="ECO:0007669"/>
    <property type="project" value="TreeGrafter"/>
</dbReference>
<dbReference type="Pfam" id="PF10587">
    <property type="entry name" value="EF-1_beta_acid"/>
    <property type="match status" value="1"/>
</dbReference>
<comment type="similarity">
    <text evidence="3">Belongs to the G-protein coupled receptor 4 family.</text>
</comment>
<dbReference type="Gene3D" id="3.30.70.60">
    <property type="match status" value="1"/>
</dbReference>
<dbReference type="PANTHER" id="PTHR28097">
    <property type="entry name" value="PHEROMONE A FACTOR RECEPTOR"/>
    <property type="match status" value="1"/>
</dbReference>
<dbReference type="InterPro" id="IPR014038">
    <property type="entry name" value="EF1B_bsu/dsu_GNE"/>
</dbReference>
<dbReference type="Proteomes" id="UP000235392">
    <property type="component" value="Unassembled WGS sequence"/>
</dbReference>
<feature type="transmembrane region" description="Helical" evidence="16">
    <location>
        <begin position="14"/>
        <end position="35"/>
    </location>
</feature>
<feature type="transmembrane region" description="Helical" evidence="16">
    <location>
        <begin position="123"/>
        <end position="140"/>
    </location>
</feature>
<reference evidence="19 20" key="1">
    <citation type="submission" date="2017-11" db="EMBL/GenBank/DDBJ databases">
        <title>De novo assembly and phasing of dikaryotic genomes from two isolates of Puccinia coronata f. sp. avenae, the causal agent of oat crown rust.</title>
        <authorList>
            <person name="Miller M.E."/>
            <person name="Zhang Y."/>
            <person name="Omidvar V."/>
            <person name="Sperschneider J."/>
            <person name="Schwessinger B."/>
            <person name="Raley C."/>
            <person name="Palmer J.M."/>
            <person name="Garnica D."/>
            <person name="Upadhyaya N."/>
            <person name="Rathjen J."/>
            <person name="Taylor J.M."/>
            <person name="Park R.F."/>
            <person name="Dodds P.N."/>
            <person name="Hirsch C.D."/>
            <person name="Kianian S.F."/>
            <person name="Figueroa M."/>
        </authorList>
    </citation>
    <scope>NUCLEOTIDE SEQUENCE [LARGE SCALE GENOMIC DNA]</scope>
    <source>
        <strain evidence="19">12SD80</strain>
    </source>
</reference>
<evidence type="ECO:0000256" key="5">
    <source>
        <dbReference type="ARBA" id="ARBA00022692"/>
    </source>
</evidence>
<comment type="similarity">
    <text evidence="2 13">Belongs to the EF-1-beta/EF-1-delta family.</text>
</comment>
<proteinExistence type="inferred from homology"/>
<feature type="transmembrane region" description="Helical" evidence="16">
    <location>
        <begin position="81"/>
        <end position="103"/>
    </location>
</feature>
<evidence type="ECO:0000256" key="13">
    <source>
        <dbReference type="RuleBase" id="RU003791"/>
    </source>
</evidence>
<evidence type="ECO:0000256" key="11">
    <source>
        <dbReference type="ARBA" id="ARBA00023170"/>
    </source>
</evidence>
<feature type="domain" description="Translation elongation factor EF1B beta/delta subunit guanine nucleotide exchange" evidence="17">
    <location>
        <begin position="549"/>
        <end position="635"/>
    </location>
</feature>
<evidence type="ECO:0000256" key="12">
    <source>
        <dbReference type="ARBA" id="ARBA00023224"/>
    </source>
</evidence>
<protein>
    <recommendedName>
        <fullName evidence="21">Elongation factor 1-beta</fullName>
    </recommendedName>
</protein>
<sequence>MCDPTVATYWGTTLFFTACYISAGLAIIPTVWFIFHGHSAAASLGIWVTVAALVHAINSTVWRKDTINRSPLWCDISSQIILIYSTGSICSCVCIAKFLAFVLSPSSRNISHDERRRINIRNYVFSLGFPIIMIPFHYLYSPSRFGLVRTMGCEASYVLTWPTFFFFIIWSPIFGMIASGYTGYVGYKLYQWKYTNASPKNSTKLPVLRLAWLCITYTTAAVPLSIYYMIETLVRGNYSPFLVRKIRANSAGIEYEAYKMKPTFYDALPLMGSGIYIMFFTFSTELRKVYKTYFWKAYHFISKKTFKKTASLEESGHKMSIESHTQVQVNVDVATEMTPMRTPTIAKNLATIIPIPSQPTSPTPQTPTPGSHESFAAHCAQSAYIYRSHRPHRRSLHPLLTTLLRISTHRRKMGFDFTGNDYSQLEQHVYDKSYIEGYAPSQADVVVFQAILSQPDVKKFPQAARWWAHIKSWENELASLPGEKKELSSYGPAKGSTSAPAAAAGDDDEDIDLFGSDDEEVDEAAEKLKAARLAEYAAKKANKPKTIAKSLVTLDVKPWDDETDMAELEKSVRSVEMDGLVWGLSKLVPVGYGVSKLQISLVVEDEKVSLDDLQEKIAEFEDHVQSSDVQAMQKI</sequence>
<feature type="transmembrane region" description="Helical" evidence="16">
    <location>
        <begin position="207"/>
        <end position="230"/>
    </location>
</feature>
<keyword evidence="5 16" id="KW-0812">Transmembrane</keyword>
<dbReference type="PRINTS" id="PR00899">
    <property type="entry name" value="GPCRSTE3"/>
</dbReference>
<dbReference type="Pfam" id="PF02076">
    <property type="entry name" value="STE3"/>
    <property type="match status" value="1"/>
</dbReference>
<dbReference type="CDD" id="cd00292">
    <property type="entry name" value="EF1B"/>
    <property type="match status" value="1"/>
</dbReference>
<feature type="domain" description="Elongation factor 1 beta central acidic region eukaryote" evidence="18">
    <location>
        <begin position="513"/>
        <end position="540"/>
    </location>
</feature>